<dbReference type="InterPro" id="IPR000988">
    <property type="entry name" value="Ribosomal_eL24-rel_N"/>
</dbReference>
<evidence type="ECO:0000256" key="3">
    <source>
        <dbReference type="ARBA" id="ARBA00023274"/>
    </source>
</evidence>
<evidence type="ECO:0000256" key="1">
    <source>
        <dbReference type="ARBA" id="ARBA00005647"/>
    </source>
</evidence>
<evidence type="ECO:0000256" key="2">
    <source>
        <dbReference type="ARBA" id="ARBA00022980"/>
    </source>
</evidence>
<geneLocation type="nucleomorph" evidence="5"/>
<feature type="domain" description="TRASH" evidence="4">
    <location>
        <begin position="8"/>
        <end position="46"/>
    </location>
</feature>
<dbReference type="GO" id="GO:1990904">
    <property type="term" value="C:ribonucleoprotein complex"/>
    <property type="evidence" value="ECO:0007669"/>
    <property type="project" value="UniProtKB-KW"/>
</dbReference>
<dbReference type="SUPFAM" id="SSF57716">
    <property type="entry name" value="Glucocorticoid receptor-like (DNA-binding domain)"/>
    <property type="match status" value="1"/>
</dbReference>
<dbReference type="PANTHER" id="PTHR10792:SF1">
    <property type="entry name" value="RIBOSOMAL PROTEIN L24"/>
    <property type="match status" value="1"/>
</dbReference>
<dbReference type="InterPro" id="IPR056366">
    <property type="entry name" value="Ribosomal_eL24"/>
</dbReference>
<organism evidence="5 6">
    <name type="scientific">Chroomonas mesostigmatica CCMP1168</name>
    <dbReference type="NCBI Taxonomy" id="1195612"/>
    <lineage>
        <taxon>Eukaryota</taxon>
        <taxon>Cryptophyceae</taxon>
        <taxon>Pyrenomonadales</taxon>
        <taxon>Chroomonadaceae</taxon>
        <taxon>Chroomonas</taxon>
    </lineage>
</organism>
<accession>J7G249</accession>
<proteinExistence type="inferred from homology"/>
<dbReference type="InterPro" id="IPR038630">
    <property type="entry name" value="L24e/L24_sf"/>
</dbReference>
<dbReference type="PANTHER" id="PTHR10792">
    <property type="entry name" value="60S RIBOSOMAL PROTEIN L24"/>
    <property type="match status" value="1"/>
</dbReference>
<dbReference type="GO" id="GO:0005840">
    <property type="term" value="C:ribosome"/>
    <property type="evidence" value="ECO:0007669"/>
    <property type="project" value="UniProtKB-KW"/>
</dbReference>
<dbReference type="Proteomes" id="UP000243348">
    <property type="component" value="Nucleomorph 3"/>
</dbReference>
<dbReference type="CDD" id="cd00472">
    <property type="entry name" value="Ribosomal_L24e_L24"/>
    <property type="match status" value="1"/>
</dbReference>
<gene>
    <name evidence="5" type="primary">rpl24</name>
    <name evidence="5" type="ORF">CMESO_419</name>
</gene>
<dbReference type="GO" id="GO:0003735">
    <property type="term" value="F:structural constituent of ribosome"/>
    <property type="evidence" value="ECO:0007669"/>
    <property type="project" value="InterPro"/>
</dbReference>
<evidence type="ECO:0000313" key="5">
    <source>
        <dbReference type="EMBL" id="AFP65572.1"/>
    </source>
</evidence>
<dbReference type="Pfam" id="PF01246">
    <property type="entry name" value="Ribosomal_L24e"/>
    <property type="match status" value="1"/>
</dbReference>
<dbReference type="EMBL" id="CP003682">
    <property type="protein sequence ID" value="AFP65572.1"/>
    <property type="molecule type" value="Genomic_DNA"/>
</dbReference>
<reference evidence="5 6" key="1">
    <citation type="journal article" date="2012" name="Genome Biol. Evol.">
        <title>Nucleomorph genome sequence of the cryptophyte alga Chroomonas mesostigmatica CCMP1168 reveals lineage-specific gene loss and genome complexity.</title>
        <authorList>
            <person name="Moore C.E."/>
            <person name="Curtis B."/>
            <person name="Mills T."/>
            <person name="Tanifuji G."/>
            <person name="Archibald J.M."/>
        </authorList>
    </citation>
    <scope>NUCLEOTIDE SEQUENCE [LARGE SCALE GENOMIC DNA]</scope>
    <source>
        <strain evidence="5 6">CCMP1168</strain>
    </source>
</reference>
<dbReference type="AlphaFoldDB" id="J7G249"/>
<dbReference type="InterPro" id="IPR011017">
    <property type="entry name" value="TRASH_dom"/>
</dbReference>
<keyword evidence="5" id="KW-0542">Nucleomorph</keyword>
<evidence type="ECO:0000313" key="6">
    <source>
        <dbReference type="Proteomes" id="UP000243348"/>
    </source>
</evidence>
<comment type="similarity">
    <text evidence="1">Belongs to the eukaryotic ribosomal protein eL24 family.</text>
</comment>
<evidence type="ECO:0000259" key="4">
    <source>
        <dbReference type="SMART" id="SM00746"/>
    </source>
</evidence>
<dbReference type="SMART" id="SM00746">
    <property type="entry name" value="TRASH"/>
    <property type="match status" value="1"/>
</dbReference>
<dbReference type="Gene3D" id="2.30.170.20">
    <property type="entry name" value="Ribosomal protein L24e"/>
    <property type="match status" value="1"/>
</dbReference>
<keyword evidence="3" id="KW-0687">Ribonucleoprotein</keyword>
<keyword evidence="2 5" id="KW-0689">Ribosomal protein</keyword>
<name>J7G249_9CRYP</name>
<sequence length="122" mass="15079">MEKEFDFCSLCSSRIYPGHGSMYVKNNLNRFKFCRSKCSKLFHLKKNPFFLRWTIFGRRSRGLNIIKKDKVYTKSKFHFDQSKAYNSRLIFQTFYRLKRRERTDYNRKFDFKILKKKKNTEK</sequence>
<protein>
    <submittedName>
        <fullName evidence="5">60S ribosomal protein L24</fullName>
    </submittedName>
</protein>